<dbReference type="InterPro" id="IPR029058">
    <property type="entry name" value="AB_hydrolase_fold"/>
</dbReference>
<keyword evidence="4" id="KW-1185">Reference proteome</keyword>
<protein>
    <recommendedName>
        <fullName evidence="2">BD-FAE-like domain-containing protein</fullName>
    </recommendedName>
</protein>
<dbReference type="AlphaFoldDB" id="A0A073J6K0"/>
<dbReference type="Pfam" id="PF20434">
    <property type="entry name" value="BD-FAE"/>
    <property type="match status" value="1"/>
</dbReference>
<dbReference type="Gene3D" id="3.40.50.1820">
    <property type="entry name" value="alpha/beta hydrolase"/>
    <property type="match status" value="1"/>
</dbReference>
<feature type="domain" description="BD-FAE-like" evidence="2">
    <location>
        <begin position="30"/>
        <end position="230"/>
    </location>
</feature>
<sequence length="269" mass="28641">MPPMRPDLPPPPGTRSFEDIAFGSHERQAIDVHLPPSGKINGVVANIHGGSWQWLDRKVIACWNLLDHGFAIVGMGYRMSDHAVFPAQICDINVGLAKLVQIAPDLDLPMDRVAVMGLSAGGHLAALAGLACDQPGFGPSHGIDIKGVIDIYGPSDLITLDGQWSNDPTRPPSAVTKLLGTSVTADPHHAYRASPVAHVTDQPAMPFLFIHGDEDTVVPLSHSLVLHAQLTANGTASFLKVIKGGGHATPDMHAPPVQEMIAKFLKKVF</sequence>
<evidence type="ECO:0000313" key="4">
    <source>
        <dbReference type="Proteomes" id="UP000027746"/>
    </source>
</evidence>
<accession>A0A073J6K0</accession>
<dbReference type="OrthoDB" id="9771666at2"/>
<dbReference type="EMBL" id="JAMD01000001">
    <property type="protein sequence ID" value="KEJ97529.1"/>
    <property type="molecule type" value="Genomic_DNA"/>
</dbReference>
<dbReference type="GeneID" id="68870061"/>
<proteinExistence type="predicted"/>
<dbReference type="InterPro" id="IPR049492">
    <property type="entry name" value="BD-FAE-like_dom"/>
</dbReference>
<evidence type="ECO:0000313" key="3">
    <source>
        <dbReference type="EMBL" id="KEJ97529.1"/>
    </source>
</evidence>
<organism evidence="3 4">
    <name type="scientific">Pseudosulfitobacter pseudonitzschiae</name>
    <dbReference type="NCBI Taxonomy" id="1402135"/>
    <lineage>
        <taxon>Bacteria</taxon>
        <taxon>Pseudomonadati</taxon>
        <taxon>Pseudomonadota</taxon>
        <taxon>Alphaproteobacteria</taxon>
        <taxon>Rhodobacterales</taxon>
        <taxon>Roseobacteraceae</taxon>
        <taxon>Pseudosulfitobacter</taxon>
    </lineage>
</organism>
<dbReference type="PANTHER" id="PTHR48081">
    <property type="entry name" value="AB HYDROLASE SUPERFAMILY PROTEIN C4A8.06C"/>
    <property type="match status" value="1"/>
</dbReference>
<dbReference type="SUPFAM" id="SSF53474">
    <property type="entry name" value="alpha/beta-Hydrolases"/>
    <property type="match status" value="1"/>
</dbReference>
<dbReference type="GO" id="GO:0016787">
    <property type="term" value="F:hydrolase activity"/>
    <property type="evidence" value="ECO:0007669"/>
    <property type="project" value="UniProtKB-KW"/>
</dbReference>
<name>A0A073J6K0_9RHOB</name>
<dbReference type="InterPro" id="IPR050300">
    <property type="entry name" value="GDXG_lipolytic_enzyme"/>
</dbReference>
<comment type="caution">
    <text evidence="3">The sequence shown here is derived from an EMBL/GenBank/DDBJ whole genome shotgun (WGS) entry which is preliminary data.</text>
</comment>
<evidence type="ECO:0000256" key="1">
    <source>
        <dbReference type="ARBA" id="ARBA00022801"/>
    </source>
</evidence>
<dbReference type="PANTHER" id="PTHR48081:SF13">
    <property type="entry name" value="ALPHA_BETA HYDROLASE"/>
    <property type="match status" value="1"/>
</dbReference>
<evidence type="ECO:0000259" key="2">
    <source>
        <dbReference type="Pfam" id="PF20434"/>
    </source>
</evidence>
<reference evidence="3 4" key="1">
    <citation type="submission" date="2014-01" db="EMBL/GenBank/DDBJ databases">
        <title>Sulfitobacter sp. H3 (MCCC 1A00686) Genome Sequencing.</title>
        <authorList>
            <person name="Lai Q."/>
            <person name="Hong Z."/>
        </authorList>
    </citation>
    <scope>NUCLEOTIDE SEQUENCE [LARGE SCALE GENOMIC DNA]</scope>
    <source>
        <strain evidence="3 4">H3</strain>
    </source>
</reference>
<gene>
    <name evidence="3" type="ORF">SUH3_00675</name>
</gene>
<dbReference type="Proteomes" id="UP000027746">
    <property type="component" value="Unassembled WGS sequence"/>
</dbReference>
<dbReference type="RefSeq" id="WP_051693767.1">
    <property type="nucleotide sequence ID" value="NZ_CP054599.1"/>
</dbReference>
<keyword evidence="1" id="KW-0378">Hydrolase</keyword>